<dbReference type="InParanoid" id="A0A674K149"/>
<evidence type="ECO:0000256" key="8">
    <source>
        <dbReference type="ARBA" id="ARBA00023242"/>
    </source>
</evidence>
<dbReference type="SMART" id="SM00399">
    <property type="entry name" value="ZnF_C4"/>
    <property type="match status" value="1"/>
</dbReference>
<dbReference type="PANTHER" id="PTHR24083">
    <property type="entry name" value="NUCLEAR HORMONE RECEPTOR"/>
    <property type="match status" value="1"/>
</dbReference>
<keyword evidence="8" id="KW-0539">Nucleus</keyword>
<evidence type="ECO:0000256" key="1">
    <source>
        <dbReference type="ARBA" id="ARBA00022723"/>
    </source>
</evidence>
<dbReference type="GO" id="GO:0008270">
    <property type="term" value="F:zinc ion binding"/>
    <property type="evidence" value="ECO:0007669"/>
    <property type="project" value="UniProtKB-KW"/>
</dbReference>
<keyword evidence="4" id="KW-0805">Transcription regulation</keyword>
<organism evidence="10 11">
    <name type="scientific">Terrapene triunguis</name>
    <name type="common">Three-toed box turtle</name>
    <dbReference type="NCBI Taxonomy" id="2587831"/>
    <lineage>
        <taxon>Eukaryota</taxon>
        <taxon>Metazoa</taxon>
        <taxon>Chordata</taxon>
        <taxon>Craniata</taxon>
        <taxon>Vertebrata</taxon>
        <taxon>Euteleostomi</taxon>
        <taxon>Archelosauria</taxon>
        <taxon>Testudinata</taxon>
        <taxon>Testudines</taxon>
        <taxon>Cryptodira</taxon>
        <taxon>Durocryptodira</taxon>
        <taxon>Testudinoidea</taxon>
        <taxon>Emydidae</taxon>
        <taxon>Terrapene</taxon>
    </lineage>
</organism>
<accession>A0A674K149</accession>
<dbReference type="InterPro" id="IPR001628">
    <property type="entry name" value="Znf_hrmn_rcpt"/>
</dbReference>
<evidence type="ECO:0000256" key="7">
    <source>
        <dbReference type="ARBA" id="ARBA00023170"/>
    </source>
</evidence>
<sequence length="100" mass="11514">SIPKKSKRNISILSEICPAFFRFSRQCVIDKDKRNQCRYCRLKKCFRAGMKKEGRCCKVLCPLSFQSYVLPVSHPIPAAANVTFAFPFTEQKQTVPHESQ</sequence>
<dbReference type="GO" id="GO:0043565">
    <property type="term" value="F:sequence-specific DNA binding"/>
    <property type="evidence" value="ECO:0007669"/>
    <property type="project" value="InterPro"/>
</dbReference>
<keyword evidence="11" id="KW-1185">Reference proteome</keyword>
<evidence type="ECO:0000256" key="6">
    <source>
        <dbReference type="ARBA" id="ARBA00023163"/>
    </source>
</evidence>
<dbReference type="Pfam" id="PF00105">
    <property type="entry name" value="zf-C4"/>
    <property type="match status" value="1"/>
</dbReference>
<name>A0A674K149_9SAUR</name>
<evidence type="ECO:0000256" key="2">
    <source>
        <dbReference type="ARBA" id="ARBA00022771"/>
    </source>
</evidence>
<reference evidence="10" key="1">
    <citation type="submission" date="2025-08" db="UniProtKB">
        <authorList>
            <consortium name="Ensembl"/>
        </authorList>
    </citation>
    <scope>IDENTIFICATION</scope>
</reference>
<keyword evidence="5" id="KW-0238">DNA-binding</keyword>
<reference evidence="10" key="2">
    <citation type="submission" date="2025-09" db="UniProtKB">
        <authorList>
            <consortium name="Ensembl"/>
        </authorList>
    </citation>
    <scope>IDENTIFICATION</scope>
</reference>
<keyword evidence="7" id="KW-0675">Receptor</keyword>
<keyword evidence="3" id="KW-0862">Zinc</keyword>
<dbReference type="Ensembl" id="ENSTMTT00000025977.1">
    <property type="protein sequence ID" value="ENSTMTP00000025089.1"/>
    <property type="gene ID" value="ENSTMTG00000018279.1"/>
</dbReference>
<evidence type="ECO:0000313" key="10">
    <source>
        <dbReference type="Ensembl" id="ENSTMTP00000025089.1"/>
    </source>
</evidence>
<dbReference type="GeneTree" id="ENSGT00940000175270"/>
<feature type="domain" description="Nuclear receptor" evidence="9">
    <location>
        <begin position="14"/>
        <end position="53"/>
    </location>
</feature>
<evidence type="ECO:0000256" key="3">
    <source>
        <dbReference type="ARBA" id="ARBA00022833"/>
    </source>
</evidence>
<evidence type="ECO:0000256" key="4">
    <source>
        <dbReference type="ARBA" id="ARBA00023015"/>
    </source>
</evidence>
<evidence type="ECO:0000259" key="9">
    <source>
        <dbReference type="SMART" id="SM00399"/>
    </source>
</evidence>
<dbReference type="SUPFAM" id="SSF57716">
    <property type="entry name" value="Glucocorticoid receptor-like (DNA-binding domain)"/>
    <property type="match status" value="1"/>
</dbReference>
<proteinExistence type="predicted"/>
<evidence type="ECO:0000256" key="5">
    <source>
        <dbReference type="ARBA" id="ARBA00023125"/>
    </source>
</evidence>
<dbReference type="Proteomes" id="UP000472274">
    <property type="component" value="Unplaced"/>
</dbReference>
<dbReference type="Gene3D" id="3.30.50.10">
    <property type="entry name" value="Erythroid Transcription Factor GATA-1, subunit A"/>
    <property type="match status" value="1"/>
</dbReference>
<dbReference type="InterPro" id="IPR050274">
    <property type="entry name" value="Nuclear_hormone_rcpt_NR2"/>
</dbReference>
<dbReference type="InterPro" id="IPR013088">
    <property type="entry name" value="Znf_NHR/GATA"/>
</dbReference>
<evidence type="ECO:0000313" key="11">
    <source>
        <dbReference type="Proteomes" id="UP000472274"/>
    </source>
</evidence>
<keyword evidence="6" id="KW-0804">Transcription</keyword>
<dbReference type="AlphaFoldDB" id="A0A674K149"/>
<dbReference type="GO" id="GO:0003700">
    <property type="term" value="F:DNA-binding transcription factor activity"/>
    <property type="evidence" value="ECO:0007669"/>
    <property type="project" value="InterPro"/>
</dbReference>
<keyword evidence="2" id="KW-0863">Zinc-finger</keyword>
<protein>
    <recommendedName>
        <fullName evidence="9">Nuclear receptor domain-containing protein</fullName>
    </recommendedName>
</protein>
<keyword evidence="1" id="KW-0479">Metal-binding</keyword>